<dbReference type="EMBL" id="JANJQO010003659">
    <property type="protein sequence ID" value="KAJ2957355.1"/>
    <property type="molecule type" value="Genomic_DNA"/>
</dbReference>
<proteinExistence type="predicted"/>
<reference evidence="1" key="1">
    <citation type="submission" date="2022-08" db="EMBL/GenBank/DDBJ databases">
        <title>Genome Sequence of Lecanicillium fungicola.</title>
        <authorList>
            <person name="Buettner E."/>
        </authorList>
    </citation>
    <scope>NUCLEOTIDE SEQUENCE</scope>
    <source>
        <strain evidence="1">Babe33</strain>
    </source>
</reference>
<gene>
    <name evidence="1" type="ORF">NQ176_g11249</name>
</gene>
<protein>
    <submittedName>
        <fullName evidence="1">Uncharacterized protein</fullName>
    </submittedName>
</protein>
<evidence type="ECO:0000313" key="2">
    <source>
        <dbReference type="Proteomes" id="UP001143910"/>
    </source>
</evidence>
<accession>A0ACC1MC85</accession>
<name>A0ACC1MC85_9HYPO</name>
<keyword evidence="2" id="KW-1185">Reference proteome</keyword>
<evidence type="ECO:0000313" key="1">
    <source>
        <dbReference type="EMBL" id="KAJ2957355.1"/>
    </source>
</evidence>
<comment type="caution">
    <text evidence="1">The sequence shown here is derived from an EMBL/GenBank/DDBJ whole genome shotgun (WGS) entry which is preliminary data.</text>
</comment>
<organism evidence="1 2">
    <name type="scientific">Zarea fungicola</name>
    <dbReference type="NCBI Taxonomy" id="93591"/>
    <lineage>
        <taxon>Eukaryota</taxon>
        <taxon>Fungi</taxon>
        <taxon>Dikarya</taxon>
        <taxon>Ascomycota</taxon>
        <taxon>Pezizomycotina</taxon>
        <taxon>Sordariomycetes</taxon>
        <taxon>Hypocreomycetidae</taxon>
        <taxon>Hypocreales</taxon>
        <taxon>Cordycipitaceae</taxon>
        <taxon>Zarea</taxon>
    </lineage>
</organism>
<dbReference type="Proteomes" id="UP001143910">
    <property type="component" value="Unassembled WGS sequence"/>
</dbReference>
<sequence>MAETRPTDVFFLSCARTLSNLLVKLLSKQDGWEDCGYHLHGAYVYGLQHFSTSVDAKAEPEDRQEYVKQLREGYAKMLAARETAHANPDIVNVGKLHIPQEPHLPNLAALTNL</sequence>